<accession>A0A2R5FWR5</accession>
<gene>
    <name evidence="1" type="ORF">NIES4072_64370</name>
</gene>
<evidence type="ECO:0000313" key="1">
    <source>
        <dbReference type="EMBL" id="GBG22725.1"/>
    </source>
</evidence>
<dbReference type="Proteomes" id="UP000245124">
    <property type="component" value="Unassembled WGS sequence"/>
</dbReference>
<protein>
    <submittedName>
        <fullName evidence="1">Uncharacterized protein</fullName>
    </submittedName>
</protein>
<dbReference type="EMBL" id="BDUD01000002">
    <property type="protein sequence ID" value="GBG22725.1"/>
    <property type="molecule type" value="Genomic_DNA"/>
</dbReference>
<organism evidence="1 2">
    <name type="scientific">Nostoc commune NIES-4072</name>
    <dbReference type="NCBI Taxonomy" id="2005467"/>
    <lineage>
        <taxon>Bacteria</taxon>
        <taxon>Bacillati</taxon>
        <taxon>Cyanobacteriota</taxon>
        <taxon>Cyanophyceae</taxon>
        <taxon>Nostocales</taxon>
        <taxon>Nostocaceae</taxon>
        <taxon>Nostoc</taxon>
    </lineage>
</organism>
<dbReference type="AlphaFoldDB" id="A0A2R5FWR5"/>
<sequence length="105" mass="12016">MVQQLFTQGSLFDLQTVIDYGQSVINVAQELAKVLIDNRPLSTKTVQAQMNRHFHGTAAKGAWQWKDAYEAVEVAQILYLRQKGYKLLLESPLTVSKSWRKFISM</sequence>
<name>A0A2R5FWR5_NOSCO</name>
<proteinExistence type="predicted"/>
<keyword evidence="2" id="KW-1185">Reference proteome</keyword>
<dbReference type="OrthoDB" id="270332at2"/>
<comment type="caution">
    <text evidence="1">The sequence shown here is derived from an EMBL/GenBank/DDBJ whole genome shotgun (WGS) entry which is preliminary data.</text>
</comment>
<evidence type="ECO:0000313" key="2">
    <source>
        <dbReference type="Proteomes" id="UP000245124"/>
    </source>
</evidence>
<reference evidence="1 2" key="1">
    <citation type="submission" date="2017-06" db="EMBL/GenBank/DDBJ databases">
        <title>Genome sequencing of cyanobaciteial culture collection at National Institute for Environmental Studies (NIES).</title>
        <authorList>
            <person name="Hirose Y."/>
            <person name="Shimura Y."/>
            <person name="Fujisawa T."/>
            <person name="Nakamura Y."/>
            <person name="Kawachi M."/>
        </authorList>
    </citation>
    <scope>NUCLEOTIDE SEQUENCE [LARGE SCALE GENOMIC DNA]</scope>
    <source>
        <strain evidence="1 2">NIES-4072</strain>
    </source>
</reference>
<dbReference type="RefSeq" id="WP_146195893.1">
    <property type="nucleotide sequence ID" value="NZ_BDUD01000002.1"/>
</dbReference>